<dbReference type="InterPro" id="IPR004843">
    <property type="entry name" value="Calcineurin-like_PHP"/>
</dbReference>
<gene>
    <name evidence="2" type="ORF">RT723_10120</name>
</gene>
<dbReference type="Proteomes" id="UP001257914">
    <property type="component" value="Unassembled WGS sequence"/>
</dbReference>
<reference evidence="2 3" key="1">
    <citation type="submission" date="2023-10" db="EMBL/GenBank/DDBJ databases">
        <title>Psychrosphaera aquimaarina strain SW33 isolated from seawater.</title>
        <authorList>
            <person name="Bayburt H."/>
            <person name="Kim J.M."/>
            <person name="Choi B.J."/>
            <person name="Jeon C.O."/>
        </authorList>
    </citation>
    <scope>NUCLEOTIDE SEQUENCE [LARGE SCALE GENOMIC DNA]</scope>
    <source>
        <strain evidence="2 3">KCTC 52743</strain>
    </source>
</reference>
<proteinExistence type="predicted"/>
<accession>A0ABU3R0Z6</accession>
<organism evidence="2 3">
    <name type="scientific">Psychrosphaera aquimarina</name>
    <dbReference type="NCBI Taxonomy" id="2044854"/>
    <lineage>
        <taxon>Bacteria</taxon>
        <taxon>Pseudomonadati</taxon>
        <taxon>Pseudomonadota</taxon>
        <taxon>Gammaproteobacteria</taxon>
        <taxon>Alteromonadales</taxon>
        <taxon>Pseudoalteromonadaceae</taxon>
        <taxon>Psychrosphaera</taxon>
    </lineage>
</organism>
<dbReference type="RefSeq" id="WP_315946948.1">
    <property type="nucleotide sequence ID" value="NZ_JAWCUA010000007.1"/>
</dbReference>
<sequence length="272" mass="31335">MTLIKKIMFATITSLLISSCRFDISPWENDVNCDTLNLEANLEWLNLIEKRYKDKTDFSVAVIGDPQQYPGDLELTIKKINKINKVDFVLLLGDLTETGVEKEYEWTCKAVSHTSKPILSVIGNHDALAYGRVIWLDTIGPFDYSFTYKNIKFIAYNDNKYEFENVPDKEWIANEALISSDETRFHTIGMSHIEPWDVEPTLTDELKLMGFDQMLHAHNHKFAYWQKSSVELPHFITADTRDVKFGIMNITPDSISIEQCDPECVPVTVQNR</sequence>
<evidence type="ECO:0000313" key="2">
    <source>
        <dbReference type="EMBL" id="MDU0113343.1"/>
    </source>
</evidence>
<comment type="caution">
    <text evidence="2">The sequence shown here is derived from an EMBL/GenBank/DDBJ whole genome shotgun (WGS) entry which is preliminary data.</text>
</comment>
<feature type="domain" description="Calcineurin-like phosphoesterase" evidence="1">
    <location>
        <begin position="59"/>
        <end position="220"/>
    </location>
</feature>
<dbReference type="InterPro" id="IPR029052">
    <property type="entry name" value="Metallo-depent_PP-like"/>
</dbReference>
<dbReference type="CDD" id="cd00838">
    <property type="entry name" value="MPP_superfamily"/>
    <property type="match status" value="1"/>
</dbReference>
<dbReference type="SUPFAM" id="SSF56300">
    <property type="entry name" value="Metallo-dependent phosphatases"/>
    <property type="match status" value="1"/>
</dbReference>
<evidence type="ECO:0000313" key="3">
    <source>
        <dbReference type="Proteomes" id="UP001257914"/>
    </source>
</evidence>
<dbReference type="EMBL" id="JAWCUA010000007">
    <property type="protein sequence ID" value="MDU0113343.1"/>
    <property type="molecule type" value="Genomic_DNA"/>
</dbReference>
<name>A0ABU3R0Z6_9GAMM</name>
<evidence type="ECO:0000259" key="1">
    <source>
        <dbReference type="Pfam" id="PF00149"/>
    </source>
</evidence>
<dbReference type="Gene3D" id="3.60.21.10">
    <property type="match status" value="1"/>
</dbReference>
<keyword evidence="3" id="KW-1185">Reference proteome</keyword>
<protein>
    <submittedName>
        <fullName evidence="2">Metallophosphoesterase</fullName>
    </submittedName>
</protein>
<dbReference type="Pfam" id="PF00149">
    <property type="entry name" value="Metallophos"/>
    <property type="match status" value="1"/>
</dbReference>
<dbReference type="PROSITE" id="PS51257">
    <property type="entry name" value="PROKAR_LIPOPROTEIN"/>
    <property type="match status" value="1"/>
</dbReference>